<dbReference type="InterPro" id="IPR000726">
    <property type="entry name" value="Glyco_hydro_19_cat"/>
</dbReference>
<protein>
    <submittedName>
        <fullName evidence="5">Lysozyme-like domain-containing protein</fullName>
    </submittedName>
    <submittedName>
        <fullName evidence="6">Lysozyme-like protein</fullName>
    </submittedName>
</protein>
<keyword evidence="2" id="KW-1015">Disulfide bond</keyword>
<evidence type="ECO:0000256" key="2">
    <source>
        <dbReference type="ARBA" id="ARBA00023157"/>
    </source>
</evidence>
<evidence type="ECO:0000313" key="5">
    <source>
        <dbReference type="EMBL" id="EPZ34250.1"/>
    </source>
</evidence>
<organism evidence="5 7">
    <name type="scientific">Rozella allomycis (strain CSF55)</name>
    <dbReference type="NCBI Taxonomy" id="988480"/>
    <lineage>
        <taxon>Eukaryota</taxon>
        <taxon>Fungi</taxon>
        <taxon>Fungi incertae sedis</taxon>
        <taxon>Cryptomycota</taxon>
        <taxon>Cryptomycota incertae sedis</taxon>
        <taxon>Rozella</taxon>
    </lineage>
</organism>
<dbReference type="GO" id="GO:0006032">
    <property type="term" value="P:chitin catabolic process"/>
    <property type="evidence" value="ECO:0007669"/>
    <property type="project" value="InterPro"/>
</dbReference>
<dbReference type="EMBL" id="KE560971">
    <property type="protein sequence ID" value="EPZ34250.1"/>
    <property type="molecule type" value="Genomic_DNA"/>
</dbReference>
<dbReference type="CDD" id="cd00325">
    <property type="entry name" value="chitinase_GH19"/>
    <property type="match status" value="1"/>
</dbReference>
<dbReference type="AlphaFoldDB" id="A0A075AVS6"/>
<dbReference type="GO" id="GO:0004568">
    <property type="term" value="F:chitinase activity"/>
    <property type="evidence" value="ECO:0007669"/>
    <property type="project" value="InterPro"/>
</dbReference>
<evidence type="ECO:0000259" key="4">
    <source>
        <dbReference type="Pfam" id="PF00182"/>
    </source>
</evidence>
<dbReference type="HOGENOM" id="CLU_1305467_0_0_1"/>
<name>A0A075AVS6_ROZAC</name>
<dbReference type="STRING" id="988480.A0A075AVS6"/>
<reference evidence="6" key="3">
    <citation type="submission" date="2018-08" db="EMBL/GenBank/DDBJ databases">
        <title>Leveraging single-cell genomics to expand the Fungal Tree of Life.</title>
        <authorList>
            <consortium name="DOE Joint Genome Institute"/>
            <person name="Ahrendt S.R."/>
            <person name="Quandt C.A."/>
            <person name="Ciobanu D."/>
            <person name="Clum A."/>
            <person name="Salamov A."/>
            <person name="Andreopoulos B."/>
            <person name="Cheng J.-F."/>
            <person name="Woyke T."/>
            <person name="Pelin A."/>
            <person name="Henrissat B."/>
            <person name="Reynolds N."/>
            <person name="Benny G.L."/>
            <person name="Smith M.E."/>
            <person name="James T.Y."/>
            <person name="Grigoriev I.V."/>
        </authorList>
    </citation>
    <scope>NUCLEOTIDE SEQUENCE</scope>
    <source>
        <strain evidence="6">CSF55</strain>
    </source>
</reference>
<dbReference type="OrthoDB" id="5985073at2759"/>
<keyword evidence="3" id="KW-0732">Signal</keyword>
<feature type="chain" id="PRO_5040665204" evidence="3">
    <location>
        <begin position="22"/>
        <end position="211"/>
    </location>
</feature>
<dbReference type="PANTHER" id="PTHR22595">
    <property type="entry name" value="CHITINASE-RELATED"/>
    <property type="match status" value="1"/>
</dbReference>
<gene>
    <name evidence="5" type="ORF">O9G_001863</name>
    <name evidence="6" type="ORF">ROZALSC1DRAFT_30843</name>
</gene>
<keyword evidence="1" id="KW-0611">Plant defense</keyword>
<dbReference type="SUPFAM" id="SSF53955">
    <property type="entry name" value="Lysozyme-like"/>
    <property type="match status" value="1"/>
</dbReference>
<dbReference type="EMBL" id="ML005893">
    <property type="protein sequence ID" value="RKP17339.1"/>
    <property type="molecule type" value="Genomic_DNA"/>
</dbReference>
<evidence type="ECO:0000256" key="3">
    <source>
        <dbReference type="SAM" id="SignalP"/>
    </source>
</evidence>
<evidence type="ECO:0000313" key="6">
    <source>
        <dbReference type="EMBL" id="RKP17339.1"/>
    </source>
</evidence>
<evidence type="ECO:0000313" key="8">
    <source>
        <dbReference type="Proteomes" id="UP000281549"/>
    </source>
</evidence>
<feature type="domain" description="Glycoside hydrolase family 19 catalytic" evidence="4">
    <location>
        <begin position="93"/>
        <end position="161"/>
    </location>
</feature>
<sequence>MILPFILLCISSLYCFSVSYGEFCDAITQNQGPHPTMEQYSSFVRSAEKFAISDKRELAMVLSQLLWESDRLRTKEEYGCDNNKCLNTYFDGIGDPSKAYHGRGYIQLTWGSNYLKASESLYGNRRLLENPDLVCNVDQIAWDVSFWFWKTVVQVQPGVTDGCFGASTKAINGNLECNGYNEKAVKRFLMYKIVFDTFNITGNPNESGCYN</sequence>
<dbReference type="GO" id="GO:0016998">
    <property type="term" value="P:cell wall macromolecule catabolic process"/>
    <property type="evidence" value="ECO:0007669"/>
    <property type="project" value="InterPro"/>
</dbReference>
<dbReference type="Proteomes" id="UP000030755">
    <property type="component" value="Unassembled WGS sequence"/>
</dbReference>
<dbReference type="PANTHER" id="PTHR22595:SF79">
    <property type="entry name" value="CHITINASE 12"/>
    <property type="match status" value="1"/>
</dbReference>
<feature type="signal peptide" evidence="3">
    <location>
        <begin position="1"/>
        <end position="21"/>
    </location>
</feature>
<dbReference type="InterPro" id="IPR023346">
    <property type="entry name" value="Lysozyme-like_dom_sf"/>
</dbReference>
<dbReference type="Proteomes" id="UP000281549">
    <property type="component" value="Unassembled WGS sequence"/>
</dbReference>
<evidence type="ECO:0000256" key="1">
    <source>
        <dbReference type="ARBA" id="ARBA00022821"/>
    </source>
</evidence>
<dbReference type="Pfam" id="PF00182">
    <property type="entry name" value="Glyco_hydro_19"/>
    <property type="match status" value="1"/>
</dbReference>
<accession>A0A075AVS6</accession>
<evidence type="ECO:0000313" key="7">
    <source>
        <dbReference type="Proteomes" id="UP000030755"/>
    </source>
</evidence>
<dbReference type="Gene3D" id="1.10.530.10">
    <property type="match status" value="1"/>
</dbReference>
<reference evidence="8" key="2">
    <citation type="journal article" date="2018" name="Nat. Microbiol.">
        <title>Leveraging single-cell genomics to expand the fungal tree of life.</title>
        <authorList>
            <person name="Ahrendt S.R."/>
            <person name="Quandt C.A."/>
            <person name="Ciobanu D."/>
            <person name="Clum A."/>
            <person name="Salamov A."/>
            <person name="Andreopoulos B."/>
            <person name="Cheng J.F."/>
            <person name="Woyke T."/>
            <person name="Pelin A."/>
            <person name="Henrissat B."/>
            <person name="Reynolds N.K."/>
            <person name="Benny G.L."/>
            <person name="Smith M.E."/>
            <person name="James T.Y."/>
            <person name="Grigoriev I.V."/>
        </authorList>
    </citation>
    <scope>NUCLEOTIDE SEQUENCE [LARGE SCALE GENOMIC DNA]</scope>
    <source>
        <strain evidence="8">CSF55</strain>
    </source>
</reference>
<reference evidence="5 7" key="1">
    <citation type="journal article" date="2013" name="Curr. Biol.">
        <title>Shared signatures of parasitism and phylogenomics unite Cryptomycota and microsporidia.</title>
        <authorList>
            <person name="James T.Y."/>
            <person name="Pelin A."/>
            <person name="Bonen L."/>
            <person name="Ahrendt S."/>
            <person name="Sain D."/>
            <person name="Corradi N."/>
            <person name="Stajich J.E."/>
        </authorList>
    </citation>
    <scope>NUCLEOTIDE SEQUENCE [LARGE SCALE GENOMIC DNA]</scope>
    <source>
        <strain evidence="5">CSF55</strain>
        <strain evidence="5">CSF55</strain>
    </source>
</reference>
<dbReference type="GO" id="GO:0006952">
    <property type="term" value="P:defense response"/>
    <property type="evidence" value="ECO:0007669"/>
    <property type="project" value="UniProtKB-KW"/>
</dbReference>
<keyword evidence="7" id="KW-1185">Reference proteome</keyword>
<proteinExistence type="predicted"/>